<feature type="region of interest" description="Disordered" evidence="2">
    <location>
        <begin position="208"/>
        <end position="231"/>
    </location>
</feature>
<dbReference type="Gene3D" id="4.10.240.10">
    <property type="entry name" value="Zn(2)-C6 fungal-type DNA-binding domain"/>
    <property type="match status" value="1"/>
</dbReference>
<feature type="compositionally biased region" description="Polar residues" evidence="2">
    <location>
        <begin position="209"/>
        <end position="218"/>
    </location>
</feature>
<dbReference type="InterPro" id="IPR036864">
    <property type="entry name" value="Zn2-C6_fun-type_DNA-bd_sf"/>
</dbReference>
<comment type="caution">
    <text evidence="4">The sequence shown here is derived from an EMBL/GenBank/DDBJ whole genome shotgun (WGS) entry which is preliminary data.</text>
</comment>
<keyword evidence="1" id="KW-0539">Nucleus</keyword>
<sequence>MAAPAPATANFFSAARSRRLACDRCHRHKLRCERSPIVVNGSIAIPLGTCKRCQKARVSCQTTAGTFTGGPTNITNIGSALKRNASMLDGDKSNIEDMPNLASLNAASTTNSKTSAAINNNSTNNNENAMWDSPMFSGDDASTLLDLDNFDFGTDDFASIEGAPTTVSPPQSKSPALSSNNNTWDTVSVQDEPKNGYKTPIEDFVDSTYFGSTPQQLNDSSTSSLSTSVSDDSKMILQPEHHAASPRDDCRRRLLELHSLLFNELQCITDADLAEALFSHESTSLASREKPGPGDSVVRRVLFASERLIELLGNIGSAYGDQQLMQQKFRERPSSSSTLSRASASMPASSLRFHRNSTSASSTGSVLRNSLRGGCGNPSGGATGGHGLSGQASSFVNLPLTISFLTCYVSLLSVYRSIFTHIYEALSALDPSHQHHHHHQVAQRGRGWSVNGSAAQRAGQGMDRPVLRQEHVLGIRIQMEVMTHMLERVDDAWAAAVVDEPERGGMDVDQLEDGRAVFGRSATTALLQSMLIHEGFDFTDDGFSMGLGSLMVIQKSIRRLLRSSTFA</sequence>
<dbReference type="InterPro" id="IPR001138">
    <property type="entry name" value="Zn2Cys6_DnaBD"/>
</dbReference>
<gene>
    <name evidence="4" type="ORF">PT974_03035</name>
</gene>
<accession>A0ABR0SVT4</accession>
<reference evidence="4 5" key="1">
    <citation type="submission" date="2024-01" db="EMBL/GenBank/DDBJ databases">
        <title>Complete genome of Cladobotryum mycophilum ATHUM6906.</title>
        <authorList>
            <person name="Christinaki A.C."/>
            <person name="Myridakis A.I."/>
            <person name="Kouvelis V.N."/>
        </authorList>
    </citation>
    <scope>NUCLEOTIDE SEQUENCE [LARGE SCALE GENOMIC DNA]</scope>
    <source>
        <strain evidence="4 5">ATHUM6906</strain>
    </source>
</reference>
<dbReference type="EMBL" id="JAVFKD010000003">
    <property type="protein sequence ID" value="KAK5996281.1"/>
    <property type="molecule type" value="Genomic_DNA"/>
</dbReference>
<evidence type="ECO:0000313" key="5">
    <source>
        <dbReference type="Proteomes" id="UP001338125"/>
    </source>
</evidence>
<name>A0ABR0SVT4_9HYPO</name>
<feature type="region of interest" description="Disordered" evidence="2">
    <location>
        <begin position="161"/>
        <end position="196"/>
    </location>
</feature>
<proteinExistence type="predicted"/>
<feature type="compositionally biased region" description="Polar residues" evidence="2">
    <location>
        <begin position="165"/>
        <end position="189"/>
    </location>
</feature>
<keyword evidence="5" id="KW-1185">Reference proteome</keyword>
<feature type="compositionally biased region" description="Low complexity" evidence="2">
    <location>
        <begin position="219"/>
        <end position="230"/>
    </location>
</feature>
<evidence type="ECO:0000256" key="2">
    <source>
        <dbReference type="SAM" id="MobiDB-lite"/>
    </source>
</evidence>
<dbReference type="CDD" id="cd00067">
    <property type="entry name" value="GAL4"/>
    <property type="match status" value="1"/>
</dbReference>
<dbReference type="SUPFAM" id="SSF57701">
    <property type="entry name" value="Zn2/Cys6 DNA-binding domain"/>
    <property type="match status" value="1"/>
</dbReference>
<protein>
    <submittedName>
        <fullName evidence="4">Transcription factor cheR</fullName>
    </submittedName>
</protein>
<dbReference type="Proteomes" id="UP001338125">
    <property type="component" value="Unassembled WGS sequence"/>
</dbReference>
<evidence type="ECO:0000259" key="3">
    <source>
        <dbReference type="PROSITE" id="PS50048"/>
    </source>
</evidence>
<feature type="compositionally biased region" description="Polar residues" evidence="2">
    <location>
        <begin position="356"/>
        <end position="368"/>
    </location>
</feature>
<feature type="region of interest" description="Disordered" evidence="2">
    <location>
        <begin position="346"/>
        <end position="378"/>
    </location>
</feature>
<evidence type="ECO:0000313" key="4">
    <source>
        <dbReference type="EMBL" id="KAK5996281.1"/>
    </source>
</evidence>
<evidence type="ECO:0000256" key="1">
    <source>
        <dbReference type="ARBA" id="ARBA00023242"/>
    </source>
</evidence>
<dbReference type="PROSITE" id="PS50048">
    <property type="entry name" value="ZN2_CY6_FUNGAL_2"/>
    <property type="match status" value="1"/>
</dbReference>
<organism evidence="4 5">
    <name type="scientific">Cladobotryum mycophilum</name>
    <dbReference type="NCBI Taxonomy" id="491253"/>
    <lineage>
        <taxon>Eukaryota</taxon>
        <taxon>Fungi</taxon>
        <taxon>Dikarya</taxon>
        <taxon>Ascomycota</taxon>
        <taxon>Pezizomycotina</taxon>
        <taxon>Sordariomycetes</taxon>
        <taxon>Hypocreomycetidae</taxon>
        <taxon>Hypocreales</taxon>
        <taxon>Hypocreaceae</taxon>
        <taxon>Cladobotryum</taxon>
    </lineage>
</organism>
<feature type="domain" description="Zn(2)-C6 fungal-type" evidence="3">
    <location>
        <begin position="21"/>
        <end position="62"/>
    </location>
</feature>